<dbReference type="InterPro" id="IPR000719">
    <property type="entry name" value="Prot_kinase_dom"/>
</dbReference>
<name>A0A9N9C958_9GLOM</name>
<feature type="domain" description="Protein kinase" evidence="1">
    <location>
        <begin position="70"/>
        <end position="344"/>
    </location>
</feature>
<dbReference type="PANTHER" id="PTHR23257:SF963">
    <property type="entry name" value="AT08303P"/>
    <property type="match status" value="1"/>
</dbReference>
<reference evidence="2" key="1">
    <citation type="submission" date="2021-06" db="EMBL/GenBank/DDBJ databases">
        <authorList>
            <person name="Kallberg Y."/>
            <person name="Tangrot J."/>
            <person name="Rosling A."/>
        </authorList>
    </citation>
    <scope>NUCLEOTIDE SEQUENCE</scope>
    <source>
        <strain evidence="2">FL966</strain>
    </source>
</reference>
<keyword evidence="3" id="KW-1185">Reference proteome</keyword>
<sequence>MGLPAKSVCPECDQCLVTGHWCQSCQSQQFHENSDNWTTGFEEIDNFIKETQLNAKDCTEYLEFLPFKSFIGINKYDTSGFGTVYTANWKKGPKDAWSEHEHKYVARRDLIKVALISLGKDPKIFLRELKLNYNFRTKNGLIIRLFGVTRETVTGHLMMVAETCEWDLRHYVSHHFARLSWSHKVAILHSIACALESYQRGEQVHRDHVSNVQIFKSHLEIPVKELGLGDNKDPIPIVGYYKNDLLPYMAPEILQKKPYSVKSDIYSFGMLMWELSTNKPPFYDKTRNSKLIDDISLHNLRPKNDSNTPKCYIDLMERCWSNDPNNRPEISEIVKILSDWHLYSKNSDQFTAAEQIRLNNMKAKGIDTTPGKMVSPPKIHPQAIYTSRKIKFPILPLSGVNAQRIKQSYDASNKNSIDLASLLVRDESYFVKTSKALQTRELEEEEVDDDLLKQYELSIPFDKKNKVTVDEDLIIQSSNDLEPSCNQVNFEANFDYLSLEMLKFFCQMMGISNVNCKYNVEGSNNDSQKGEDLRAMVSD</sequence>
<dbReference type="GO" id="GO:0004672">
    <property type="term" value="F:protein kinase activity"/>
    <property type="evidence" value="ECO:0007669"/>
    <property type="project" value="InterPro"/>
</dbReference>
<evidence type="ECO:0000313" key="3">
    <source>
        <dbReference type="Proteomes" id="UP000789759"/>
    </source>
</evidence>
<gene>
    <name evidence="2" type="ORF">CPELLU_LOCUS6646</name>
</gene>
<accession>A0A9N9C958</accession>
<dbReference type="Proteomes" id="UP000789759">
    <property type="component" value="Unassembled WGS sequence"/>
</dbReference>
<dbReference type="OrthoDB" id="4062651at2759"/>
<feature type="non-terminal residue" evidence="2">
    <location>
        <position position="1"/>
    </location>
</feature>
<dbReference type="SUPFAM" id="SSF56112">
    <property type="entry name" value="Protein kinase-like (PK-like)"/>
    <property type="match status" value="1"/>
</dbReference>
<dbReference type="AlphaFoldDB" id="A0A9N9C958"/>
<proteinExistence type="predicted"/>
<dbReference type="InterPro" id="IPR050167">
    <property type="entry name" value="Ser_Thr_protein_kinase"/>
</dbReference>
<dbReference type="InterPro" id="IPR001245">
    <property type="entry name" value="Ser-Thr/Tyr_kinase_cat_dom"/>
</dbReference>
<dbReference type="PANTHER" id="PTHR23257">
    <property type="entry name" value="SERINE-THREONINE PROTEIN KINASE"/>
    <property type="match status" value="1"/>
</dbReference>
<dbReference type="EMBL" id="CAJVQA010004185">
    <property type="protein sequence ID" value="CAG8593425.1"/>
    <property type="molecule type" value="Genomic_DNA"/>
</dbReference>
<evidence type="ECO:0000259" key="1">
    <source>
        <dbReference type="PROSITE" id="PS50011"/>
    </source>
</evidence>
<dbReference type="InterPro" id="IPR011009">
    <property type="entry name" value="Kinase-like_dom_sf"/>
</dbReference>
<organism evidence="2 3">
    <name type="scientific">Cetraspora pellucida</name>
    <dbReference type="NCBI Taxonomy" id="1433469"/>
    <lineage>
        <taxon>Eukaryota</taxon>
        <taxon>Fungi</taxon>
        <taxon>Fungi incertae sedis</taxon>
        <taxon>Mucoromycota</taxon>
        <taxon>Glomeromycotina</taxon>
        <taxon>Glomeromycetes</taxon>
        <taxon>Diversisporales</taxon>
        <taxon>Gigasporaceae</taxon>
        <taxon>Cetraspora</taxon>
    </lineage>
</organism>
<dbReference type="PROSITE" id="PS50011">
    <property type="entry name" value="PROTEIN_KINASE_DOM"/>
    <property type="match status" value="1"/>
</dbReference>
<dbReference type="Gene3D" id="1.10.510.10">
    <property type="entry name" value="Transferase(Phosphotransferase) domain 1"/>
    <property type="match status" value="1"/>
</dbReference>
<comment type="caution">
    <text evidence="2">The sequence shown here is derived from an EMBL/GenBank/DDBJ whole genome shotgun (WGS) entry which is preliminary data.</text>
</comment>
<dbReference type="GO" id="GO:0005737">
    <property type="term" value="C:cytoplasm"/>
    <property type="evidence" value="ECO:0007669"/>
    <property type="project" value="TreeGrafter"/>
</dbReference>
<evidence type="ECO:0000313" key="2">
    <source>
        <dbReference type="EMBL" id="CAG8593425.1"/>
    </source>
</evidence>
<dbReference type="GO" id="GO:0005524">
    <property type="term" value="F:ATP binding"/>
    <property type="evidence" value="ECO:0007669"/>
    <property type="project" value="InterPro"/>
</dbReference>
<dbReference type="Pfam" id="PF07714">
    <property type="entry name" value="PK_Tyr_Ser-Thr"/>
    <property type="match status" value="1"/>
</dbReference>
<dbReference type="GO" id="GO:0007165">
    <property type="term" value="P:signal transduction"/>
    <property type="evidence" value="ECO:0007669"/>
    <property type="project" value="TreeGrafter"/>
</dbReference>
<protein>
    <submittedName>
        <fullName evidence="2">1974_t:CDS:1</fullName>
    </submittedName>
</protein>